<evidence type="ECO:0000313" key="2">
    <source>
        <dbReference type="EMBL" id="MBW73886.1"/>
    </source>
</evidence>
<proteinExistence type="predicted"/>
<feature type="transmembrane region" description="Helical" evidence="1">
    <location>
        <begin position="21"/>
        <end position="43"/>
    </location>
</feature>
<keyword evidence="1" id="KW-0812">Transmembrane</keyword>
<sequence>MSNTQHGLTNQHTLITCSSLLFWHSLVLVLWPTLLSNTIGPIAPLHRHYTQRNSTSSSSSCRLSMPMLLFAYTTTTTTVATTTMIFPSTRR</sequence>
<reference evidence="2" key="1">
    <citation type="submission" date="2018-01" db="EMBL/GenBank/DDBJ databases">
        <title>An insight into the sialome of Amazonian anophelines.</title>
        <authorList>
            <person name="Ribeiro J.M."/>
            <person name="Scarpassa V."/>
            <person name="Calvo E."/>
        </authorList>
    </citation>
    <scope>NUCLEOTIDE SEQUENCE</scope>
</reference>
<keyword evidence="1" id="KW-0472">Membrane</keyword>
<evidence type="ECO:0000256" key="1">
    <source>
        <dbReference type="SAM" id="Phobius"/>
    </source>
</evidence>
<dbReference type="EMBL" id="GGFL01009708">
    <property type="protein sequence ID" value="MBW73886.1"/>
    <property type="molecule type" value="Transcribed_RNA"/>
</dbReference>
<accession>A0A2M4D8L5</accession>
<feature type="transmembrane region" description="Helical" evidence="1">
    <location>
        <begin position="63"/>
        <end position="86"/>
    </location>
</feature>
<keyword evidence="1" id="KW-1133">Transmembrane helix</keyword>
<dbReference type="AlphaFoldDB" id="A0A2M4D8L5"/>
<name>A0A2M4D8L5_ANODA</name>
<protein>
    <submittedName>
        <fullName evidence="2">Uncharacterized protein</fullName>
    </submittedName>
</protein>
<organism evidence="2">
    <name type="scientific">Anopheles darlingi</name>
    <name type="common">Mosquito</name>
    <dbReference type="NCBI Taxonomy" id="43151"/>
    <lineage>
        <taxon>Eukaryota</taxon>
        <taxon>Metazoa</taxon>
        <taxon>Ecdysozoa</taxon>
        <taxon>Arthropoda</taxon>
        <taxon>Hexapoda</taxon>
        <taxon>Insecta</taxon>
        <taxon>Pterygota</taxon>
        <taxon>Neoptera</taxon>
        <taxon>Endopterygota</taxon>
        <taxon>Diptera</taxon>
        <taxon>Nematocera</taxon>
        <taxon>Culicoidea</taxon>
        <taxon>Culicidae</taxon>
        <taxon>Anophelinae</taxon>
        <taxon>Anopheles</taxon>
    </lineage>
</organism>